<feature type="transmembrane region" description="Helical" evidence="1">
    <location>
        <begin position="181"/>
        <end position="205"/>
    </location>
</feature>
<keyword evidence="1" id="KW-1133">Transmembrane helix</keyword>
<dbReference type="Proteomes" id="UP000031586">
    <property type="component" value="Unassembled WGS sequence"/>
</dbReference>
<feature type="transmembrane region" description="Helical" evidence="1">
    <location>
        <begin position="253"/>
        <end position="273"/>
    </location>
</feature>
<feature type="transmembrane region" description="Helical" evidence="1">
    <location>
        <begin position="149"/>
        <end position="169"/>
    </location>
</feature>
<evidence type="ECO:0000313" key="3">
    <source>
        <dbReference type="Proteomes" id="UP000031586"/>
    </source>
</evidence>
<gene>
    <name evidence="2" type="ORF">H735_04045</name>
</gene>
<dbReference type="PANTHER" id="PTHR38095">
    <property type="entry name" value="ANAEROBIC DIMETHYL SULFOXIDE REDUCTASE CHAIN YNFH"/>
    <property type="match status" value="1"/>
</dbReference>
<comment type="caution">
    <text evidence="2">The sequence shown here is derived from an EMBL/GenBank/DDBJ whole genome shotgun (WGS) entry which is preliminary data.</text>
</comment>
<sequence>MLYEAPLVAFTVLAQTAVGAHLTVNAFEKFGKPPRVTEPRMNIARFAILVVMGLGFLFSTTHLGSPLRAFNALNRVGSAALSNEILTGASFLSLAGLYWLLTILKIGSEGVRKIVNWLSIAVGVIFMFAMANVYQIETVPAWYSPMTTVAFWFTVVTSGLMFGYTLINVLDVTAEKTNRRLMWAGVSLIALNLAFSVMQTIYFAGISTAIHSGLDQITMLSGYVAGHVLLLVVAAALWVFAELFTAEGRQKNLLVIAAFVALFVAEILGRNVFYGMHFTSGLY</sequence>
<reference evidence="2 3" key="1">
    <citation type="submission" date="2014-07" db="EMBL/GenBank/DDBJ databases">
        <title>Unique and conserved regions in Vibrio harveyi and related species in comparison with the shrimp pathogen Vibrio harveyi CAIM 1792.</title>
        <authorList>
            <person name="Espinoza-Valles I."/>
            <person name="Vora G."/>
            <person name="Leekitcharoenphon P."/>
            <person name="Ussery D."/>
            <person name="Hoj L."/>
            <person name="Gomez-Gil B."/>
        </authorList>
    </citation>
    <scope>NUCLEOTIDE SEQUENCE [LARGE SCALE GENOMIC DNA]</scope>
    <source>
        <strain evidence="3">CAIM 1854 / LMG 25443</strain>
    </source>
</reference>
<dbReference type="GO" id="GO:0019645">
    <property type="term" value="P:anaerobic electron transport chain"/>
    <property type="evidence" value="ECO:0007669"/>
    <property type="project" value="InterPro"/>
</dbReference>
<proteinExistence type="predicted"/>
<dbReference type="GO" id="GO:0009390">
    <property type="term" value="C:dimethyl sulfoxide reductase complex"/>
    <property type="evidence" value="ECO:0007669"/>
    <property type="project" value="TreeGrafter"/>
</dbReference>
<keyword evidence="1" id="KW-0472">Membrane</keyword>
<dbReference type="AlphaFoldDB" id="A0A0C1ZMC8"/>
<feature type="transmembrane region" description="Helical" evidence="1">
    <location>
        <begin position="114"/>
        <end position="134"/>
    </location>
</feature>
<evidence type="ECO:0000256" key="1">
    <source>
        <dbReference type="SAM" id="Phobius"/>
    </source>
</evidence>
<feature type="transmembrane region" description="Helical" evidence="1">
    <location>
        <begin position="6"/>
        <end position="25"/>
    </location>
</feature>
<dbReference type="GO" id="GO:0005886">
    <property type="term" value="C:plasma membrane"/>
    <property type="evidence" value="ECO:0007669"/>
    <property type="project" value="TreeGrafter"/>
</dbReference>
<evidence type="ECO:0000313" key="2">
    <source>
        <dbReference type="EMBL" id="KIF54226.1"/>
    </source>
</evidence>
<dbReference type="EMBL" id="JPRD01000008">
    <property type="protein sequence ID" value="KIF54226.1"/>
    <property type="molecule type" value="Genomic_DNA"/>
</dbReference>
<dbReference type="GO" id="GO:0009389">
    <property type="term" value="F:dimethyl sulfoxide reductase activity"/>
    <property type="evidence" value="ECO:0007669"/>
    <property type="project" value="TreeGrafter"/>
</dbReference>
<dbReference type="PANTHER" id="PTHR38095:SF3">
    <property type="entry name" value="ANAEROBIC DIMETHYL SULFOXIDE REDUCTASE, SUBUNIT C"/>
    <property type="match status" value="1"/>
</dbReference>
<dbReference type="PATRIC" id="fig|1229493.5.peg.5730"/>
<dbReference type="InterPro" id="IPR007059">
    <property type="entry name" value="DmsC"/>
</dbReference>
<dbReference type="RefSeq" id="WP_020195925.1">
    <property type="nucleotide sequence ID" value="NZ_BAOH01000034.1"/>
</dbReference>
<keyword evidence="1" id="KW-0812">Transmembrane</keyword>
<accession>A0A0C1ZMC8</accession>
<protein>
    <submittedName>
        <fullName evidence="2">Dimethyl sulfoxide reductase</fullName>
    </submittedName>
</protein>
<feature type="transmembrane region" description="Helical" evidence="1">
    <location>
        <begin position="46"/>
        <end position="65"/>
    </location>
</feature>
<feature type="transmembrane region" description="Helical" evidence="1">
    <location>
        <begin position="85"/>
        <end position="102"/>
    </location>
</feature>
<dbReference type="Pfam" id="PF04976">
    <property type="entry name" value="DmsC"/>
    <property type="match status" value="1"/>
</dbReference>
<feature type="transmembrane region" description="Helical" evidence="1">
    <location>
        <begin position="217"/>
        <end position="241"/>
    </location>
</feature>
<organism evidence="2 3">
    <name type="scientific">Vibrio owensii CAIM 1854 = LMG 25443</name>
    <dbReference type="NCBI Taxonomy" id="1229493"/>
    <lineage>
        <taxon>Bacteria</taxon>
        <taxon>Pseudomonadati</taxon>
        <taxon>Pseudomonadota</taxon>
        <taxon>Gammaproteobacteria</taxon>
        <taxon>Vibrionales</taxon>
        <taxon>Vibrionaceae</taxon>
        <taxon>Vibrio</taxon>
    </lineage>
</organism>
<name>A0A0C1ZMC8_9VIBR</name>